<reference evidence="3 4" key="1">
    <citation type="submission" date="2016-11" db="EMBL/GenBank/DDBJ databases">
        <authorList>
            <person name="Jaros S."/>
            <person name="Januszkiewicz K."/>
            <person name="Wedrychowicz H."/>
        </authorList>
    </citation>
    <scope>NUCLEOTIDE SEQUENCE [LARGE SCALE GENOMIC DNA]</scope>
    <source>
        <strain evidence="3 4">DSM 19436</strain>
    </source>
</reference>
<sequence length="561" mass="60784">MNALLLWLAVAAVLAIAERQPARILLALAAFAALTALIMVFSGDLPRATLLAAILAATIAGASGVKHHHSGMKLAVADLGLTFAGTIPFMLRQYRLTATLTILGGLLLALAAVAVILLVPGTPLPLSERLAILALSIALYASAFYATGGSERWRRDVTVRTGLFSFFMASLIDIASWWPTGGLRMLDVADTPLPLLPPLPARHGIKPDIFVIQHESVFDPRSYGLAVDAEIAAFLSPPGAHSGRLHVDIYGGGSWQTEFSLLTGLSSASFGPDSYFLFKKGVGRFAHSLPSELMSLGYRSQLITSCRRAFMNYDPFYAGLGVEERVFSDEFPPPFDLVAFEATNSDAAFFGATEGALSSALDRDPAPRFAMILTNFNHGPHEVRLQPPGQYEDERSFARTVLDDATYAEYYARLKETAESYAAFRASLLSRYPGRPMLIARYGDHQPTMSRAIEKAQGIRPDDPRQFETFFTIEALNFEPDFAGLPETLDIAQLGTAALKAAGLPLDAVSATRLDLFAELGDRYVATPSERKRRFHRTLVDAGMIDLSATSKPLAAVPDRA</sequence>
<feature type="transmembrane region" description="Helical" evidence="1">
    <location>
        <begin position="98"/>
        <end position="118"/>
    </location>
</feature>
<name>A0A1M5K190_9HYPH</name>
<dbReference type="Pfam" id="PF00884">
    <property type="entry name" value="Sulfatase"/>
    <property type="match status" value="1"/>
</dbReference>
<feature type="transmembrane region" description="Helical" evidence="1">
    <location>
        <begin position="130"/>
        <end position="147"/>
    </location>
</feature>
<evidence type="ECO:0000313" key="4">
    <source>
        <dbReference type="Proteomes" id="UP000184485"/>
    </source>
</evidence>
<feature type="domain" description="Sulfatase N-terminal" evidence="2">
    <location>
        <begin position="240"/>
        <end position="451"/>
    </location>
</feature>
<dbReference type="InterPro" id="IPR000917">
    <property type="entry name" value="Sulfatase_N"/>
</dbReference>
<proteinExistence type="predicted"/>
<dbReference type="Gene3D" id="3.40.720.10">
    <property type="entry name" value="Alkaline Phosphatase, subunit A"/>
    <property type="match status" value="1"/>
</dbReference>
<feature type="transmembrane region" description="Helical" evidence="1">
    <location>
        <begin position="48"/>
        <end position="65"/>
    </location>
</feature>
<dbReference type="OrthoDB" id="8173797at2"/>
<dbReference type="EMBL" id="FQUP01000005">
    <property type="protein sequence ID" value="SHG46310.1"/>
    <property type="molecule type" value="Genomic_DNA"/>
</dbReference>
<feature type="transmembrane region" description="Helical" evidence="1">
    <location>
        <begin position="159"/>
        <end position="178"/>
    </location>
</feature>
<gene>
    <name evidence="3" type="ORF">SAMN02745157_4257</name>
</gene>
<keyword evidence="4" id="KW-1185">Reference proteome</keyword>
<accession>A0A1M5K190</accession>
<dbReference type="Proteomes" id="UP000184485">
    <property type="component" value="Unassembled WGS sequence"/>
</dbReference>
<dbReference type="RefSeq" id="WP_073057115.1">
    <property type="nucleotide sequence ID" value="NZ_FQUP01000005.1"/>
</dbReference>
<dbReference type="InterPro" id="IPR017850">
    <property type="entry name" value="Alkaline_phosphatase_core_sf"/>
</dbReference>
<dbReference type="STRING" id="1122133.SAMN02745157_4257"/>
<organism evidence="3 4">
    <name type="scientific">Kaistia soli DSM 19436</name>
    <dbReference type="NCBI Taxonomy" id="1122133"/>
    <lineage>
        <taxon>Bacteria</taxon>
        <taxon>Pseudomonadati</taxon>
        <taxon>Pseudomonadota</taxon>
        <taxon>Alphaproteobacteria</taxon>
        <taxon>Hyphomicrobiales</taxon>
        <taxon>Kaistiaceae</taxon>
        <taxon>Kaistia</taxon>
    </lineage>
</organism>
<evidence type="ECO:0000256" key="1">
    <source>
        <dbReference type="SAM" id="Phobius"/>
    </source>
</evidence>
<keyword evidence="1" id="KW-0472">Membrane</keyword>
<evidence type="ECO:0000259" key="2">
    <source>
        <dbReference type="Pfam" id="PF00884"/>
    </source>
</evidence>
<dbReference type="AlphaFoldDB" id="A0A1M5K190"/>
<keyword evidence="1" id="KW-0812">Transmembrane</keyword>
<dbReference type="SUPFAM" id="SSF53649">
    <property type="entry name" value="Alkaline phosphatase-like"/>
    <property type="match status" value="1"/>
</dbReference>
<protein>
    <submittedName>
        <fullName evidence="3">Sulfatase</fullName>
    </submittedName>
</protein>
<evidence type="ECO:0000313" key="3">
    <source>
        <dbReference type="EMBL" id="SHG46310.1"/>
    </source>
</evidence>
<feature type="transmembrane region" description="Helical" evidence="1">
    <location>
        <begin position="25"/>
        <end position="41"/>
    </location>
</feature>
<keyword evidence="1" id="KW-1133">Transmembrane helix</keyword>